<sequence length="289" mass="30584">MNTDSTDSTAGAEGTGGAGGTGGAAPGRPVLVTGGTGTLGRQVVRRLLDRQRAVRVMSRRARPAGDRAPYEWASCDLAKGRGIDAAVAGVDTIVHCATTLTGDDEAAARRLLGAVRESDTELRHFVYVSIVGIDRVPLGYYRRKLAAEGVLESSGLPYTVLRTTQFHDLIALMATCQRRLPVVFTLSGVSFQPVDSGEVADRLVELAQAEPAGRVADMGGPEVRTARDLARSTLDAYVRRRRVVPLRLPGRAFGAYRAGGHLAPERAVGRLTFEDHLAATGGSAGRPAR</sequence>
<dbReference type="RefSeq" id="WP_208878193.1">
    <property type="nucleotide sequence ID" value="NZ_CP031320.1"/>
</dbReference>
<dbReference type="AlphaFoldDB" id="A0A345XP15"/>
<organism evidence="3 4">
    <name type="scientific">Streptomyces armeniacus</name>
    <dbReference type="NCBI Taxonomy" id="83291"/>
    <lineage>
        <taxon>Bacteria</taxon>
        <taxon>Bacillati</taxon>
        <taxon>Actinomycetota</taxon>
        <taxon>Actinomycetes</taxon>
        <taxon>Kitasatosporales</taxon>
        <taxon>Streptomycetaceae</taxon>
        <taxon>Streptomyces</taxon>
    </lineage>
</organism>
<feature type="compositionally biased region" description="Gly residues" evidence="1">
    <location>
        <begin position="13"/>
        <end position="25"/>
    </location>
</feature>
<dbReference type="KEGG" id="sarm:DVA86_12670"/>
<dbReference type="Pfam" id="PF13460">
    <property type="entry name" value="NAD_binding_10"/>
    <property type="match status" value="1"/>
</dbReference>
<dbReference type="GO" id="GO:0044877">
    <property type="term" value="F:protein-containing complex binding"/>
    <property type="evidence" value="ECO:0007669"/>
    <property type="project" value="TreeGrafter"/>
</dbReference>
<reference evidence="3 4" key="1">
    <citation type="submission" date="2018-07" db="EMBL/GenBank/DDBJ databases">
        <title>Draft genome of the type strain Streptomyces armeniacus ATCC 15676.</title>
        <authorList>
            <person name="Labana P."/>
            <person name="Gosse J.T."/>
            <person name="Boddy C.N."/>
        </authorList>
    </citation>
    <scope>NUCLEOTIDE SEQUENCE [LARGE SCALE GENOMIC DNA]</scope>
    <source>
        <strain evidence="3 4">ATCC 15676</strain>
    </source>
</reference>
<feature type="domain" description="NAD(P)-binding" evidence="2">
    <location>
        <begin position="34"/>
        <end position="168"/>
    </location>
</feature>
<gene>
    <name evidence="3" type="ORF">DVA86_12670</name>
</gene>
<dbReference type="EMBL" id="CP031320">
    <property type="protein sequence ID" value="AXK33381.1"/>
    <property type="molecule type" value="Genomic_DNA"/>
</dbReference>
<feature type="region of interest" description="Disordered" evidence="1">
    <location>
        <begin position="1"/>
        <end position="36"/>
    </location>
</feature>
<dbReference type="InterPro" id="IPR016040">
    <property type="entry name" value="NAD(P)-bd_dom"/>
</dbReference>
<dbReference type="SUPFAM" id="SSF51735">
    <property type="entry name" value="NAD(P)-binding Rossmann-fold domains"/>
    <property type="match status" value="1"/>
</dbReference>
<evidence type="ECO:0000256" key="1">
    <source>
        <dbReference type="SAM" id="MobiDB-lite"/>
    </source>
</evidence>
<evidence type="ECO:0000259" key="2">
    <source>
        <dbReference type="Pfam" id="PF13460"/>
    </source>
</evidence>
<dbReference type="InterPro" id="IPR036291">
    <property type="entry name" value="NAD(P)-bd_dom_sf"/>
</dbReference>
<dbReference type="Proteomes" id="UP000254425">
    <property type="component" value="Chromosome"/>
</dbReference>
<evidence type="ECO:0000313" key="4">
    <source>
        <dbReference type="Proteomes" id="UP000254425"/>
    </source>
</evidence>
<name>A0A345XP15_9ACTN</name>
<dbReference type="Gene3D" id="3.40.50.720">
    <property type="entry name" value="NAD(P)-binding Rossmann-like Domain"/>
    <property type="match status" value="1"/>
</dbReference>
<protein>
    <submittedName>
        <fullName evidence="3">NAD-dependent epimerase/dehydratase family protein</fullName>
    </submittedName>
</protein>
<keyword evidence="4" id="KW-1185">Reference proteome</keyword>
<dbReference type="PANTHER" id="PTHR12126">
    <property type="entry name" value="NADH-UBIQUINONE OXIDOREDUCTASE 39 KDA SUBUNIT-RELATED"/>
    <property type="match status" value="1"/>
</dbReference>
<proteinExistence type="predicted"/>
<accession>A0A345XP15</accession>
<dbReference type="InterPro" id="IPR051207">
    <property type="entry name" value="ComplexI_NDUFA9_subunit"/>
</dbReference>
<evidence type="ECO:0000313" key="3">
    <source>
        <dbReference type="EMBL" id="AXK33381.1"/>
    </source>
</evidence>
<dbReference type="PANTHER" id="PTHR12126:SF11">
    <property type="entry name" value="NADH DEHYDROGENASE [UBIQUINONE] 1 ALPHA SUBCOMPLEX SUBUNIT 9, MITOCHONDRIAL"/>
    <property type="match status" value="1"/>
</dbReference>